<keyword evidence="1" id="KW-0723">Serine/threonine-protein kinase</keyword>
<reference evidence="3 4" key="1">
    <citation type="submission" date="2018-03" db="EMBL/GenBank/DDBJ databases">
        <title>Aquarubrobacter algicola gen. nov., sp. nov., a novel actinobacterium isolated from shallow eutrophic lake during the end of cyanobacterial harmful algal blooms.</title>
        <authorList>
            <person name="Chun S.J."/>
        </authorList>
    </citation>
    <scope>NUCLEOTIDE SEQUENCE [LARGE SCALE GENOMIC DNA]</scope>
    <source>
        <strain evidence="3 4">Seoho-28</strain>
    </source>
</reference>
<gene>
    <name evidence="3" type="ORF">C7Y72_01125</name>
</gene>
<dbReference type="GO" id="GO:0004674">
    <property type="term" value="F:protein serine/threonine kinase activity"/>
    <property type="evidence" value="ECO:0007669"/>
    <property type="project" value="UniProtKB-KW"/>
</dbReference>
<dbReference type="InterPro" id="IPR003594">
    <property type="entry name" value="HATPase_dom"/>
</dbReference>
<dbReference type="AlphaFoldDB" id="A0A2T4UGK2"/>
<dbReference type="Pfam" id="PF13581">
    <property type="entry name" value="HATPase_c_2"/>
    <property type="match status" value="1"/>
</dbReference>
<feature type="domain" description="Histidine kinase/HSP90-like ATPase" evidence="2">
    <location>
        <begin position="10"/>
        <end position="127"/>
    </location>
</feature>
<dbReference type="CDD" id="cd16936">
    <property type="entry name" value="HATPase_RsbW-like"/>
    <property type="match status" value="1"/>
</dbReference>
<dbReference type="InterPro" id="IPR036890">
    <property type="entry name" value="HATPase_C_sf"/>
</dbReference>
<sequence>MTDDAADEELPAVPASVSALRRRAVAFATEQGAAPEVVAGVALAVSEVVSNVVLHAYRDAPEPGTVRLTLRADGPRLVVAVADDGVGLGVRDDSPGLGHGLASVGVHAQALDIGPGPDGRGTVVRMTFARPAPPPTAPDLVPLCALALATVADVSCIDLIGEGVLRRAAAEVRDAPELGAWLSTSPPPTKPGTATWAAMREGGARLVEHDASRPRSPGGPGDRLDLRWWIAVPLEDAAGDPVALWGLGGRYGGRPVPGEATVALLAQAARGDLAEPAARETLRAQLLATDG</sequence>
<keyword evidence="1" id="KW-0418">Kinase</keyword>
<comment type="caution">
    <text evidence="3">The sequence shown here is derived from an EMBL/GenBank/DDBJ whole genome shotgun (WGS) entry which is preliminary data.</text>
</comment>
<dbReference type="EMBL" id="PYYB01000001">
    <property type="protein sequence ID" value="PTL58347.1"/>
    <property type="molecule type" value="Genomic_DNA"/>
</dbReference>
<proteinExistence type="predicted"/>
<evidence type="ECO:0000259" key="2">
    <source>
        <dbReference type="Pfam" id="PF13581"/>
    </source>
</evidence>
<organism evidence="3 4">
    <name type="scientific">Paraconexibacter algicola</name>
    <dbReference type="NCBI Taxonomy" id="2133960"/>
    <lineage>
        <taxon>Bacteria</taxon>
        <taxon>Bacillati</taxon>
        <taxon>Actinomycetota</taxon>
        <taxon>Thermoleophilia</taxon>
        <taxon>Solirubrobacterales</taxon>
        <taxon>Paraconexibacteraceae</taxon>
        <taxon>Paraconexibacter</taxon>
    </lineage>
</organism>
<dbReference type="PANTHER" id="PTHR35526">
    <property type="entry name" value="ANTI-SIGMA-F FACTOR RSBW-RELATED"/>
    <property type="match status" value="1"/>
</dbReference>
<keyword evidence="4" id="KW-1185">Reference proteome</keyword>
<dbReference type="SUPFAM" id="SSF55874">
    <property type="entry name" value="ATPase domain of HSP90 chaperone/DNA topoisomerase II/histidine kinase"/>
    <property type="match status" value="1"/>
</dbReference>
<name>A0A2T4UGK2_9ACTN</name>
<evidence type="ECO:0000256" key="1">
    <source>
        <dbReference type="ARBA" id="ARBA00022527"/>
    </source>
</evidence>
<protein>
    <recommendedName>
        <fullName evidence="2">Histidine kinase/HSP90-like ATPase domain-containing protein</fullName>
    </recommendedName>
</protein>
<keyword evidence="1" id="KW-0808">Transferase</keyword>
<dbReference type="PANTHER" id="PTHR35526:SF3">
    <property type="entry name" value="ANTI-SIGMA-F FACTOR RSBW"/>
    <property type="match status" value="1"/>
</dbReference>
<accession>A0A2T4UGK2</accession>
<dbReference type="InterPro" id="IPR050267">
    <property type="entry name" value="Anti-sigma-factor_SerPK"/>
</dbReference>
<dbReference type="OrthoDB" id="5184914at2"/>
<dbReference type="RefSeq" id="WP_107566785.1">
    <property type="nucleotide sequence ID" value="NZ_PYYB01000001.1"/>
</dbReference>
<evidence type="ECO:0000313" key="4">
    <source>
        <dbReference type="Proteomes" id="UP000240739"/>
    </source>
</evidence>
<evidence type="ECO:0000313" key="3">
    <source>
        <dbReference type="EMBL" id="PTL58347.1"/>
    </source>
</evidence>
<dbReference type="Proteomes" id="UP000240739">
    <property type="component" value="Unassembled WGS sequence"/>
</dbReference>
<dbReference type="Gene3D" id="3.30.565.10">
    <property type="entry name" value="Histidine kinase-like ATPase, C-terminal domain"/>
    <property type="match status" value="1"/>
</dbReference>